<dbReference type="AlphaFoldDB" id="A0A6C2U0S7"/>
<keyword evidence="3" id="KW-1185">Reference proteome</keyword>
<dbReference type="EMBL" id="CAAHFG010000001">
    <property type="protein sequence ID" value="VGO12996.1"/>
    <property type="molecule type" value="Genomic_DNA"/>
</dbReference>
<gene>
    <name evidence="2" type="ORF">PDESU_01550</name>
</gene>
<sequence length="1019" mass="110772">MTKGSFSILWLGVLAGMSVATQAATVAVDFALDANAGVIPARAADSHTDFGDTWNFSDTVPLLDGGSLPVSGNTNAVVFGGMKAGWGTSTNYNPKFVIDRANERLQLQINSGNPPHSMEGMLLWNQAGFLNGMDSKQVVFDAESSMTVSFSAFNGTTRFAVQDGGTWYVSESTFPGTGTHTLNAPTSVRWAPVSTDGSYAIGSFDSRSLMDIRGVGIYLEMTSQNNQVNLKMEEFRMVAGVHDGAGSGYQEWAFSFPLSGGPYADDDGDGASNLKEFAQGGNPTNAANSGYPVESWAAEAGGATWLYFKHPYRPGVNSGIDYRLEVSGTLLEASWLQAGAQYVETVDDGFEAGLDAVVYRVPADQHDQRYARITADAVAAIPAPLANLDIFTQGYPLGMYFRYTEGKVGSVDYDTWATRYGYLDGMLGKMLDEEIYGRTTNSLPHYVQFKQDYTNQLALLHFNGNARDPRFDREAFAPQLFVHYVGCNSLDAISSAETVSVIEVEDTTCFLTNIGRDNEGTDNITICALDAEGLPDWTVHEETILLSIDAGNSTITVERGAFGSTPLAFPSNQAYLAAHDYEGPWSDGQILWAYNHTLKPPPDSNGKLLWEVLAEDLGNRFLPGGQLELIDGIEFDVLVDDRGATGGDGRKKDFDGDGVKDTVDVDGINTYGVGVIQFLARLREIMGPGKLIMADGHSSSKQRGFNILNGIESERFPNFGDDEIDEWSEGMNRHTFWLENCYPPAFNFIKYDPEVFLPNTHRLGYAAAVLTDTAISSAGEPRDGFNIHEWDEFRAGELNQWNWLGRPLGPVQHLAQQQPNLFQGLAVSSLITTSATKVDGPTGLELTESSGDITFTLDVPGHLQGEDLTIFITLSADPIAGYPATRNRLFELMEPVSNKVVMSWAGTKPFEGGFYFKDLNTAQLSAEIESSERLTLHSVTAHALPDICYRVFENGVVIANPSLDPFTFDAAALLPGMSLQHLEAHPNQDDTVNTGLPSGAQIQIPAKDAVFLIRLEAID</sequence>
<feature type="chain" id="PRO_5025442650" evidence="1">
    <location>
        <begin position="24"/>
        <end position="1019"/>
    </location>
</feature>
<reference evidence="2 3" key="1">
    <citation type="submission" date="2019-04" db="EMBL/GenBank/DDBJ databases">
        <authorList>
            <person name="Van Vliet M D."/>
        </authorList>
    </citation>
    <scope>NUCLEOTIDE SEQUENCE [LARGE SCALE GENOMIC DNA]</scope>
    <source>
        <strain evidence="2 3">F1</strain>
    </source>
</reference>
<feature type="signal peptide" evidence="1">
    <location>
        <begin position="1"/>
        <end position="23"/>
    </location>
</feature>
<protein>
    <submittedName>
        <fullName evidence="2">Uncharacterized protein</fullName>
    </submittedName>
</protein>
<dbReference type="RefSeq" id="WP_136078612.1">
    <property type="nucleotide sequence ID" value="NZ_CAAHFG010000001.1"/>
</dbReference>
<evidence type="ECO:0000313" key="3">
    <source>
        <dbReference type="Proteomes" id="UP000366872"/>
    </source>
</evidence>
<proteinExistence type="predicted"/>
<evidence type="ECO:0000313" key="2">
    <source>
        <dbReference type="EMBL" id="VGO12996.1"/>
    </source>
</evidence>
<name>A0A6C2U0S7_PONDE</name>
<keyword evidence="1" id="KW-0732">Signal</keyword>
<evidence type="ECO:0000256" key="1">
    <source>
        <dbReference type="SAM" id="SignalP"/>
    </source>
</evidence>
<organism evidence="2 3">
    <name type="scientific">Pontiella desulfatans</name>
    <dbReference type="NCBI Taxonomy" id="2750659"/>
    <lineage>
        <taxon>Bacteria</taxon>
        <taxon>Pseudomonadati</taxon>
        <taxon>Kiritimatiellota</taxon>
        <taxon>Kiritimatiellia</taxon>
        <taxon>Kiritimatiellales</taxon>
        <taxon>Pontiellaceae</taxon>
        <taxon>Pontiella</taxon>
    </lineage>
</organism>
<dbReference type="Proteomes" id="UP000366872">
    <property type="component" value="Unassembled WGS sequence"/>
</dbReference>
<accession>A0A6C2U0S7</accession>